<dbReference type="RefSeq" id="WP_051915857.1">
    <property type="nucleotide sequence ID" value="NZ_JDTM01000002.1"/>
</dbReference>
<keyword evidence="2" id="KW-0472">Membrane</keyword>
<dbReference type="AlphaFoldDB" id="A0A087D023"/>
<evidence type="ECO:0000313" key="5">
    <source>
        <dbReference type="Proteomes" id="UP000029040"/>
    </source>
</evidence>
<feature type="transmembrane region" description="Helical" evidence="2">
    <location>
        <begin position="94"/>
        <end position="121"/>
    </location>
</feature>
<reference evidence="4 5" key="1">
    <citation type="submission" date="2014-03" db="EMBL/GenBank/DDBJ databases">
        <title>Genomics of Bifidobacteria.</title>
        <authorList>
            <person name="Ventura M."/>
            <person name="Milani C."/>
            <person name="Lugli G.A."/>
        </authorList>
    </citation>
    <scope>NUCLEOTIDE SEQUENCE [LARGE SCALE GENOMIC DNA]</scope>
    <source>
        <strain evidence="4 5">LMG 14934</strain>
    </source>
</reference>
<dbReference type="EMBL" id="JGZM01000002">
    <property type="protein sequence ID" value="KFI88873.1"/>
    <property type="molecule type" value="Genomic_DNA"/>
</dbReference>
<sequence>MTATNPYIPQPDDQHTSTQYGSPEQPQQAQQTYGQYQGQPYTDGGQTPPEQPAYGAPYTQQPYNAQYGASYNTPYTAPYTQGYYYGQPAQTDKWNGLCIAGFVCAFVIPPVGLILSIIALVQINKSHEKSKGLSIAGIVISALGTLLYVAVIALAIWAVGFTVDYVEEHPEVWFDSDDYSHLDGQLCLPDGTCVDTQDLPDDYDWSDLLYDSAPTDVTEWSDQWQTAQGSAPITMELVD</sequence>
<organism evidence="4 5">
    <name type="scientific">Bifidobacterium pullorum subsp. saeculare DSM 6531 = LMG 14934</name>
    <dbReference type="NCBI Taxonomy" id="1437611"/>
    <lineage>
        <taxon>Bacteria</taxon>
        <taxon>Bacillati</taxon>
        <taxon>Actinomycetota</taxon>
        <taxon>Actinomycetes</taxon>
        <taxon>Bifidobacteriales</taxon>
        <taxon>Bifidobacteriaceae</taxon>
        <taxon>Bifidobacterium</taxon>
    </lineage>
</organism>
<feature type="domain" description="DUF4190" evidence="3">
    <location>
        <begin position="98"/>
        <end position="150"/>
    </location>
</feature>
<dbReference type="Proteomes" id="UP000029040">
    <property type="component" value="Unassembled WGS sequence"/>
</dbReference>
<keyword evidence="2" id="KW-1133">Transmembrane helix</keyword>
<proteinExistence type="predicted"/>
<dbReference type="Pfam" id="PF13828">
    <property type="entry name" value="DUF4190"/>
    <property type="match status" value="1"/>
</dbReference>
<evidence type="ECO:0000256" key="1">
    <source>
        <dbReference type="SAM" id="MobiDB-lite"/>
    </source>
</evidence>
<evidence type="ECO:0000256" key="2">
    <source>
        <dbReference type="SAM" id="Phobius"/>
    </source>
</evidence>
<dbReference type="InterPro" id="IPR025241">
    <property type="entry name" value="DUF4190"/>
</dbReference>
<name>A0A087D023_9BIFI</name>
<feature type="transmembrane region" description="Helical" evidence="2">
    <location>
        <begin position="133"/>
        <end position="159"/>
    </location>
</feature>
<feature type="region of interest" description="Disordered" evidence="1">
    <location>
        <begin position="1"/>
        <end position="57"/>
    </location>
</feature>
<gene>
    <name evidence="4" type="ORF">BSAE_0203</name>
</gene>
<accession>A0A087D023</accession>
<dbReference type="SUPFAM" id="SSF81995">
    <property type="entry name" value="beta-sandwich domain of Sec23/24"/>
    <property type="match status" value="1"/>
</dbReference>
<protein>
    <submittedName>
        <fullName evidence="4">Putative membrane protein</fullName>
    </submittedName>
</protein>
<keyword evidence="2" id="KW-0812">Transmembrane</keyword>
<comment type="caution">
    <text evidence="4">The sequence shown here is derived from an EMBL/GenBank/DDBJ whole genome shotgun (WGS) entry which is preliminary data.</text>
</comment>
<evidence type="ECO:0000259" key="3">
    <source>
        <dbReference type="Pfam" id="PF13828"/>
    </source>
</evidence>
<evidence type="ECO:0000313" key="4">
    <source>
        <dbReference type="EMBL" id="KFI88873.1"/>
    </source>
</evidence>
<feature type="compositionally biased region" description="Low complexity" evidence="1">
    <location>
        <begin position="19"/>
        <end position="48"/>
    </location>
</feature>